<dbReference type="Proteomes" id="UP000663836">
    <property type="component" value="Unassembled WGS sequence"/>
</dbReference>
<comment type="caution">
    <text evidence="1">The sequence shown here is derived from an EMBL/GenBank/DDBJ whole genome shotgun (WGS) entry which is preliminary data.</text>
</comment>
<protein>
    <submittedName>
        <fullName evidence="1">Uncharacterized protein</fullName>
    </submittedName>
</protein>
<accession>A0A819UT10</accession>
<evidence type="ECO:0000313" key="2">
    <source>
        <dbReference type="Proteomes" id="UP000663836"/>
    </source>
</evidence>
<evidence type="ECO:0000313" key="1">
    <source>
        <dbReference type="EMBL" id="CAF4100850.1"/>
    </source>
</evidence>
<reference evidence="1" key="1">
    <citation type="submission" date="2021-02" db="EMBL/GenBank/DDBJ databases">
        <authorList>
            <person name="Nowell W R."/>
        </authorList>
    </citation>
    <scope>NUCLEOTIDE SEQUENCE</scope>
</reference>
<proteinExistence type="predicted"/>
<gene>
    <name evidence="1" type="ORF">JBS370_LOCUS31723</name>
</gene>
<name>A0A819UT10_9BILA</name>
<dbReference type="EMBL" id="CAJOBD010007984">
    <property type="protein sequence ID" value="CAF4100850.1"/>
    <property type="molecule type" value="Genomic_DNA"/>
</dbReference>
<sequence>MLSLHKRVFPEKYDPMMVSTHYCLIKEGFVVDNVPDDDNEVLPLDKRTSLHLKVGYRKDSINIQATYALDQRYYFITLTINEKPPNTFLSIASYVNDGMLFDDENLINVLNEFIKASLNDFETCQDGNTGKDGNADKGGNAVPDVDVARRLKRIINEQQLIILRSRCASIMNQCIPQYINHDIRVQMQHKS</sequence>
<dbReference type="AlphaFoldDB" id="A0A819UT10"/>
<organism evidence="1 2">
    <name type="scientific">Rotaria sordida</name>
    <dbReference type="NCBI Taxonomy" id="392033"/>
    <lineage>
        <taxon>Eukaryota</taxon>
        <taxon>Metazoa</taxon>
        <taxon>Spiralia</taxon>
        <taxon>Gnathifera</taxon>
        <taxon>Rotifera</taxon>
        <taxon>Eurotatoria</taxon>
        <taxon>Bdelloidea</taxon>
        <taxon>Philodinida</taxon>
        <taxon>Philodinidae</taxon>
        <taxon>Rotaria</taxon>
    </lineage>
</organism>